<feature type="domain" description="DUF7745" evidence="2">
    <location>
        <begin position="17"/>
        <end position="126"/>
    </location>
</feature>
<dbReference type="InterPro" id="IPR056647">
    <property type="entry name" value="DUF7745"/>
</dbReference>
<evidence type="ECO:0000256" key="1">
    <source>
        <dbReference type="SAM" id="Coils"/>
    </source>
</evidence>
<evidence type="ECO:0000259" key="2">
    <source>
        <dbReference type="Pfam" id="PF24924"/>
    </source>
</evidence>
<evidence type="ECO:0000313" key="3">
    <source>
        <dbReference type="EMBL" id="PKI68331.1"/>
    </source>
</evidence>
<dbReference type="AlphaFoldDB" id="A0A2I0KIM3"/>
<name>A0A2I0KIM3_PUNGR</name>
<sequence length="227" mass="26683">MYFNGPESIISRLLSLVRVEERKISEWVKVFREISPKGFKWRAAWIPPRPMALRCSDFNGVPLVSHARSTTYFPARVVRQLGGLQTVLENTARTKFKHIWLEDQTSVDRQNSIQQVLAAWLTVAPKHLYFPEYPTHEERDFQATEEYVLRFYRWGIQAELANLRVERDYLRREIAEKNEQLVDQHQLQKELAQARAQLQRRDQEFAQANAALERSRKRARGGPHTLG</sequence>
<evidence type="ECO:0000313" key="4">
    <source>
        <dbReference type="Proteomes" id="UP000233551"/>
    </source>
</evidence>
<comment type="caution">
    <text evidence="3">The sequence shown here is derived from an EMBL/GenBank/DDBJ whole genome shotgun (WGS) entry which is preliminary data.</text>
</comment>
<keyword evidence="1" id="KW-0175">Coiled coil</keyword>
<dbReference type="EMBL" id="PGOL01000560">
    <property type="protein sequence ID" value="PKI68331.1"/>
    <property type="molecule type" value="Genomic_DNA"/>
</dbReference>
<protein>
    <recommendedName>
        <fullName evidence="2">DUF7745 domain-containing protein</fullName>
    </recommendedName>
</protein>
<gene>
    <name evidence="3" type="ORF">CRG98_011239</name>
</gene>
<feature type="coiled-coil region" evidence="1">
    <location>
        <begin position="160"/>
        <end position="211"/>
    </location>
</feature>
<dbReference type="Proteomes" id="UP000233551">
    <property type="component" value="Unassembled WGS sequence"/>
</dbReference>
<proteinExistence type="predicted"/>
<reference evidence="3 4" key="1">
    <citation type="submission" date="2017-11" db="EMBL/GenBank/DDBJ databases">
        <title>De-novo sequencing of pomegranate (Punica granatum L.) genome.</title>
        <authorList>
            <person name="Akparov Z."/>
            <person name="Amiraslanov A."/>
            <person name="Hajiyeva S."/>
            <person name="Abbasov M."/>
            <person name="Kaur K."/>
            <person name="Hamwieh A."/>
            <person name="Solovyev V."/>
            <person name="Salamov A."/>
            <person name="Braich B."/>
            <person name="Kosarev P."/>
            <person name="Mahmoud A."/>
            <person name="Hajiyev E."/>
            <person name="Babayeva S."/>
            <person name="Izzatullayeva V."/>
            <person name="Mammadov A."/>
            <person name="Mammadov A."/>
            <person name="Sharifova S."/>
            <person name="Ojaghi J."/>
            <person name="Eynullazada K."/>
            <person name="Bayramov B."/>
            <person name="Abdulazimova A."/>
            <person name="Shahmuradov I."/>
        </authorList>
    </citation>
    <scope>NUCLEOTIDE SEQUENCE [LARGE SCALE GENOMIC DNA]</scope>
    <source>
        <strain evidence="4">cv. AG2017</strain>
        <tissue evidence="3">Leaf</tissue>
    </source>
</reference>
<keyword evidence="4" id="KW-1185">Reference proteome</keyword>
<accession>A0A2I0KIM3</accession>
<dbReference type="Pfam" id="PF24924">
    <property type="entry name" value="DUF7745"/>
    <property type="match status" value="1"/>
</dbReference>
<organism evidence="3 4">
    <name type="scientific">Punica granatum</name>
    <name type="common">Pomegranate</name>
    <dbReference type="NCBI Taxonomy" id="22663"/>
    <lineage>
        <taxon>Eukaryota</taxon>
        <taxon>Viridiplantae</taxon>
        <taxon>Streptophyta</taxon>
        <taxon>Embryophyta</taxon>
        <taxon>Tracheophyta</taxon>
        <taxon>Spermatophyta</taxon>
        <taxon>Magnoliopsida</taxon>
        <taxon>eudicotyledons</taxon>
        <taxon>Gunneridae</taxon>
        <taxon>Pentapetalae</taxon>
        <taxon>rosids</taxon>
        <taxon>malvids</taxon>
        <taxon>Myrtales</taxon>
        <taxon>Lythraceae</taxon>
        <taxon>Punica</taxon>
    </lineage>
</organism>